<evidence type="ECO:0000256" key="2">
    <source>
        <dbReference type="ARBA" id="ARBA00012972"/>
    </source>
</evidence>
<dbReference type="RefSeq" id="WP_201683067.1">
    <property type="nucleotide sequence ID" value="NZ_JAEQNA010000001.1"/>
</dbReference>
<dbReference type="InterPro" id="IPR009061">
    <property type="entry name" value="DNA-bd_dom_put_sf"/>
</dbReference>
<name>A0A936ZS36_9BURK</name>
<comment type="caution">
    <text evidence="4">The sequence shown here is derived from an EMBL/GenBank/DDBJ whole genome shotgun (WGS) entry which is preliminary data.</text>
</comment>
<evidence type="ECO:0000313" key="5">
    <source>
        <dbReference type="Proteomes" id="UP000613011"/>
    </source>
</evidence>
<dbReference type="EMBL" id="JAEQNA010000001">
    <property type="protein sequence ID" value="MBL0420075.1"/>
    <property type="molecule type" value="Genomic_DNA"/>
</dbReference>
<dbReference type="GO" id="GO:0036440">
    <property type="term" value="F:citrate synthase activity"/>
    <property type="evidence" value="ECO:0007669"/>
    <property type="project" value="UniProtKB-EC"/>
</dbReference>
<organism evidence="4 5">
    <name type="scientific">Ramlibacter aurantiacus</name>
    <dbReference type="NCBI Taxonomy" id="2801330"/>
    <lineage>
        <taxon>Bacteria</taxon>
        <taxon>Pseudomonadati</taxon>
        <taxon>Pseudomonadota</taxon>
        <taxon>Betaproteobacteria</taxon>
        <taxon>Burkholderiales</taxon>
        <taxon>Comamonadaceae</taxon>
        <taxon>Ramlibacter</taxon>
    </lineage>
</organism>
<gene>
    <name evidence="4" type="ORF">JI739_06910</name>
</gene>
<dbReference type="InterPro" id="IPR002020">
    <property type="entry name" value="Citrate_synthase"/>
</dbReference>
<dbReference type="SUPFAM" id="SSF46955">
    <property type="entry name" value="Putative DNA-binding domain"/>
    <property type="match status" value="1"/>
</dbReference>
<dbReference type="Gene3D" id="1.10.580.10">
    <property type="entry name" value="Citrate Synthase, domain 1"/>
    <property type="match status" value="1"/>
</dbReference>
<evidence type="ECO:0000259" key="3">
    <source>
        <dbReference type="Pfam" id="PF12728"/>
    </source>
</evidence>
<keyword evidence="5" id="KW-1185">Reference proteome</keyword>
<dbReference type="Proteomes" id="UP000613011">
    <property type="component" value="Unassembled WGS sequence"/>
</dbReference>
<dbReference type="Pfam" id="PF00285">
    <property type="entry name" value="Citrate_synt"/>
    <property type="match status" value="1"/>
</dbReference>
<dbReference type="SUPFAM" id="SSF48256">
    <property type="entry name" value="Citrate synthase"/>
    <property type="match status" value="1"/>
</dbReference>
<dbReference type="InterPro" id="IPR041657">
    <property type="entry name" value="HTH_17"/>
</dbReference>
<dbReference type="InterPro" id="IPR036969">
    <property type="entry name" value="Citrate_synthase_sf"/>
</dbReference>
<comment type="pathway">
    <text evidence="1">Carbohydrate metabolism; tricarboxylic acid cycle; isocitrate from oxaloacetate: step 1/2.</text>
</comment>
<dbReference type="Pfam" id="PF12728">
    <property type="entry name" value="HTH_17"/>
    <property type="match status" value="1"/>
</dbReference>
<dbReference type="Gene3D" id="1.10.1660.10">
    <property type="match status" value="1"/>
</dbReference>
<protein>
    <recommendedName>
        <fullName evidence="2">citrate synthase (unknown stereospecificity)</fullName>
        <ecNumber evidence="2">2.3.3.16</ecNumber>
    </recommendedName>
</protein>
<evidence type="ECO:0000256" key="1">
    <source>
        <dbReference type="ARBA" id="ARBA00004751"/>
    </source>
</evidence>
<feature type="domain" description="Helix-turn-helix" evidence="3">
    <location>
        <begin position="9"/>
        <end position="60"/>
    </location>
</feature>
<dbReference type="InterPro" id="IPR016142">
    <property type="entry name" value="Citrate_synth-like_lrg_a-sub"/>
</dbReference>
<dbReference type="EC" id="2.3.3.16" evidence="2"/>
<proteinExistence type="predicted"/>
<dbReference type="InterPro" id="IPR016143">
    <property type="entry name" value="Citrate_synth-like_sm_a-sub"/>
</dbReference>
<dbReference type="Gene3D" id="1.10.230.10">
    <property type="entry name" value="Cytochrome P450-Terp, domain 2"/>
    <property type="match status" value="1"/>
</dbReference>
<accession>A0A936ZS36</accession>
<reference evidence="4" key="1">
    <citation type="submission" date="2021-01" db="EMBL/GenBank/DDBJ databases">
        <title>Ramlibacter sp. strain AW1 16S ribosomal RNA gene Genome sequencing and assembly.</title>
        <authorList>
            <person name="Kang M."/>
        </authorList>
    </citation>
    <scope>NUCLEOTIDE SEQUENCE</scope>
    <source>
        <strain evidence="4">AW1</strain>
    </source>
</reference>
<evidence type="ECO:0000313" key="4">
    <source>
        <dbReference type="EMBL" id="MBL0420075.1"/>
    </source>
</evidence>
<sequence length="414" mass="44363">MRSPAHPAYLTSQEAARLLKVKQQTLYSYVSRGLLQRQQDAASGRSMYERVEVERLAGRRRAAASTAGTMPARGPTSHRLAAGSAVCQLTSAGPRYRGRALATLLEHPGRFENVAEMLWAGLLMDEPVQWPAEPLPAALPACLGALQAQQPHVPVLRMFSLVCIVMGQSARVELRDGTTTRLARRMLMAMACTLGVLGPRQSVLEQAAGEAAIGQVILQALGAELRPQALRLVNALLIACADHGLVASTTAVRIAASAGSGLGACLMAGLSVHAGHRLGGSVDRLEDLLCEGLVPRTSANRLMPAGRGSRLAEDESPYADGDPRARMLIELALQVDERAAVSQLLDRMRLHDVDAVDQPGLELGLLVAARALGLPRRSAGALWVLARCAGWVAHAIEQRLNVVPMPVRQRHRRE</sequence>
<dbReference type="AlphaFoldDB" id="A0A936ZS36"/>